<dbReference type="InterPro" id="IPR028098">
    <property type="entry name" value="Glyco_trans_4-like_N"/>
</dbReference>
<protein>
    <submittedName>
        <fullName evidence="3">Glycosyltransferase family 4 protein</fullName>
    </submittedName>
</protein>
<dbReference type="PANTHER" id="PTHR45947:SF3">
    <property type="entry name" value="SULFOQUINOVOSYL TRANSFERASE SQD2"/>
    <property type="match status" value="1"/>
</dbReference>
<dbReference type="SUPFAM" id="SSF53756">
    <property type="entry name" value="UDP-Glycosyltransferase/glycogen phosphorylase"/>
    <property type="match status" value="1"/>
</dbReference>
<dbReference type="RefSeq" id="WP_169455368.1">
    <property type="nucleotide sequence ID" value="NZ_CP051774.1"/>
</dbReference>
<evidence type="ECO:0000313" key="3">
    <source>
        <dbReference type="EMBL" id="QJE96968.1"/>
    </source>
</evidence>
<feature type="domain" description="Glycosyltransferase subfamily 4-like N-terminal" evidence="2">
    <location>
        <begin position="37"/>
        <end position="188"/>
    </location>
</feature>
<dbReference type="CDD" id="cd03801">
    <property type="entry name" value="GT4_PimA-like"/>
    <property type="match status" value="1"/>
</dbReference>
<evidence type="ECO:0000259" key="1">
    <source>
        <dbReference type="Pfam" id="PF00534"/>
    </source>
</evidence>
<dbReference type="EMBL" id="CP051774">
    <property type="protein sequence ID" value="QJE96968.1"/>
    <property type="molecule type" value="Genomic_DNA"/>
</dbReference>
<organism evidence="3 4">
    <name type="scientific">Luteolibacter luteus</name>
    <dbReference type="NCBI Taxonomy" id="2728835"/>
    <lineage>
        <taxon>Bacteria</taxon>
        <taxon>Pseudomonadati</taxon>
        <taxon>Verrucomicrobiota</taxon>
        <taxon>Verrucomicrobiia</taxon>
        <taxon>Verrucomicrobiales</taxon>
        <taxon>Verrucomicrobiaceae</taxon>
        <taxon>Luteolibacter</taxon>
    </lineage>
</organism>
<dbReference type="GO" id="GO:0016757">
    <property type="term" value="F:glycosyltransferase activity"/>
    <property type="evidence" value="ECO:0007669"/>
    <property type="project" value="InterPro"/>
</dbReference>
<dbReference type="InterPro" id="IPR001296">
    <property type="entry name" value="Glyco_trans_1"/>
</dbReference>
<keyword evidence="3" id="KW-0808">Transferase</keyword>
<evidence type="ECO:0000259" key="2">
    <source>
        <dbReference type="Pfam" id="PF13439"/>
    </source>
</evidence>
<dbReference type="Proteomes" id="UP000501812">
    <property type="component" value="Chromosome"/>
</dbReference>
<evidence type="ECO:0000313" key="4">
    <source>
        <dbReference type="Proteomes" id="UP000501812"/>
    </source>
</evidence>
<accession>A0A858RKI3</accession>
<dbReference type="InterPro" id="IPR050194">
    <property type="entry name" value="Glycosyltransferase_grp1"/>
</dbReference>
<gene>
    <name evidence="3" type="ORF">HHL09_14615</name>
</gene>
<reference evidence="3 4" key="1">
    <citation type="submission" date="2020-04" db="EMBL/GenBank/DDBJ databases">
        <title>Luteolibacter sp. G-1-1-1 isolated from soil.</title>
        <authorList>
            <person name="Dahal R.H."/>
        </authorList>
    </citation>
    <scope>NUCLEOTIDE SEQUENCE [LARGE SCALE GENOMIC DNA]</scope>
    <source>
        <strain evidence="3 4">G-1-1-1</strain>
    </source>
</reference>
<dbReference type="AlphaFoldDB" id="A0A858RKI3"/>
<feature type="domain" description="Glycosyl transferase family 1" evidence="1">
    <location>
        <begin position="202"/>
        <end position="345"/>
    </location>
</feature>
<sequence>MSGRKKIAILADSPVDALRAGAQGRGAGQGATWLPPLAEAFAAYQDLEITWVALEQGLPVRIDEIHHGQRFIALPHIKKTYDTLLNYLPARLRLKNEIRKIQPHVVHVWGSEHYYPSILSGLGIPSVYSIQGNMTHYAKLGTLPDNWYWRKQWRYEGRWIPHATVVACESPWSREIALENWPEIDARNIEWGVHPSFYDIKWQPEMERPYVLHCGSIDWRKGIDVLFDALALLPDRNWGIRFAGEGPLRSEMEARGLAGVEWLGNLKWDELKRQMAGASALVVPTRADTGPSVVKEARVIGLPVIGSCHGGLRDYIQPGVNGLHVDPLEAASLAKVMDGLMSDPAMILSLGSGRHQQDRDYFRPERAARSFHDLYLELANESR</sequence>
<name>A0A858RKI3_9BACT</name>
<dbReference type="Gene3D" id="3.40.50.2000">
    <property type="entry name" value="Glycogen Phosphorylase B"/>
    <property type="match status" value="2"/>
</dbReference>
<dbReference type="PANTHER" id="PTHR45947">
    <property type="entry name" value="SULFOQUINOVOSYL TRANSFERASE SQD2"/>
    <property type="match status" value="1"/>
</dbReference>
<keyword evidence="4" id="KW-1185">Reference proteome</keyword>
<dbReference type="Pfam" id="PF13439">
    <property type="entry name" value="Glyco_transf_4"/>
    <property type="match status" value="1"/>
</dbReference>
<dbReference type="KEGG" id="luo:HHL09_14615"/>
<dbReference type="Pfam" id="PF00534">
    <property type="entry name" value="Glycos_transf_1"/>
    <property type="match status" value="1"/>
</dbReference>
<proteinExistence type="predicted"/>